<name>A0A1I6GDH2_9FLAO</name>
<evidence type="ECO:0000313" key="5">
    <source>
        <dbReference type="Proteomes" id="UP000199534"/>
    </source>
</evidence>
<dbReference type="Proteomes" id="UP000199534">
    <property type="component" value="Unassembled WGS sequence"/>
</dbReference>
<dbReference type="InterPro" id="IPR028974">
    <property type="entry name" value="TSP_type-3_rpt"/>
</dbReference>
<dbReference type="NCBIfam" id="TIGR04183">
    <property type="entry name" value="Por_Secre_tail"/>
    <property type="match status" value="1"/>
</dbReference>
<dbReference type="EMBL" id="FOYQ01000001">
    <property type="protein sequence ID" value="SFR40226.1"/>
    <property type="molecule type" value="Genomic_DNA"/>
</dbReference>
<dbReference type="InterPro" id="IPR017897">
    <property type="entry name" value="Thrombospondin_3_rpt"/>
</dbReference>
<dbReference type="STRING" id="400055.SAMN04490243_1622"/>
<accession>A0A1I6GDH2</accession>
<dbReference type="Pfam" id="PF18962">
    <property type="entry name" value="Por_Secre_tail"/>
    <property type="match status" value="1"/>
</dbReference>
<dbReference type="GO" id="GO:0005509">
    <property type="term" value="F:calcium ion binding"/>
    <property type="evidence" value="ECO:0007669"/>
    <property type="project" value="InterPro"/>
</dbReference>
<dbReference type="Gene3D" id="4.10.1080.10">
    <property type="entry name" value="TSP type-3 repeat"/>
    <property type="match status" value="1"/>
</dbReference>
<dbReference type="InterPro" id="IPR003367">
    <property type="entry name" value="Thrombospondin_3-like_rpt"/>
</dbReference>
<dbReference type="InterPro" id="IPR015943">
    <property type="entry name" value="WD40/YVTN_repeat-like_dom_sf"/>
</dbReference>
<evidence type="ECO:0000313" key="4">
    <source>
        <dbReference type="EMBL" id="SFR40226.1"/>
    </source>
</evidence>
<sequence>MKRLLLIGCLLAAVPLMSQHHPGTPWMQSLNKEASPAARQSNPNYTLPQISAAFEKYWEDKDRFAKGSGYKPFKRWEYYWQHFMDEEGYLPAPKEIWNAWQAKQNAAFAKNPTSNWTSVGPESPGVFPGQLSGTGRINAIAVDPNDENTWYIGAPAGGIWKSTNAGDSWENLFDEFPQIGVSAIAIDPNNSDIIYIGTGDDDAYDSYSIGIFKSLDGGQTWNETGINPETTDVASLISEVIIDPTNSDILWAATSDGLFKTINGGDSWDLMRNGYIADLELKPNDPNTIYTVTNAYILGGGNNTTYYRSTNGGQDFEEIGSEDLPANNGRVLLAVTPADPELIYVLSTNTGAEAYSYQGFYKSTDGGDSFQVALNRDDIIESRQAWFDLALEVSPTNPDEVYMGCLNIWKTTDGGDNFDKLNEWFIEDEAYSHADIHTIKIFGDKVFACTDGGIYVSEDGGQTFIDKTANAAVGQFYRLSVAPGNSGIMTGGLQDNGGQILGGGAWNNYHGGDGMDNVIDPNNPSLVYGFTQFGGSLNVSADSGESLGRFGPPRDDNNRPQQGNWITPLAIAPDGEVYSGFDALYRFTGSGWEKASLGLGEGVDDIEISTTDPQVMYVAQERDLYYTEDAGASFLRVATLPSPIADIAINSNDNLISYVVTSSRVGTAQRFQPVDRGVFKITIDGNDGIVEEITNNLPEDQAYFCIVHQGRSSTNPIYVGTSLGVYRLDDTLTEWEDYFTGLPNTTISDLGISLDDGIIAASTYGRGVWVSPIPVELPPSDVRMLAVLPERGTVVCGEVIPELQIENGGQDPITEVEVSYSLNGVNQTPFTATIDLASGATGNIALPAIAASEVGEILIEASVTILGDAFTDNNTSQTQVIVNSNQPANSINTFESANSDLVTFNSTGGGSLWERGIPTGDILNQAASGEQVYGTNLDGNYSNATQSFLLTSCYDLSAMRAPTLEFTMAYDLEINFDILYVQYTLDGGESWNVLGSVNSQPNWYNSDRTNASSGNADDCQLCPGAQWTGTDGELREYAYNFTLNAVNGETDLTGENNVIFRFVFHSDPSVFQEGVIIDNLGVTELIDDEDDDDDGVLDINDNCPLLANADQADNDGDGIGDVCDDDDDNDGILDFEDNCPFTANADQADTDGDGIGDVCDPDNDNDGVPNAQDLCSGTPLGAIVDTDGCEVFSLSPSNFRVRAVGETCISNNNGFIEVMAETELNYTATLNDGSGSSEQAFTQAVTFENLVAGSYTLCITVEGQPEYQQCYNLTVTEPDPLSVSSRISSLAPEVELDLQGGNEYFIELNGRSFRTTDSSIRLTLDKPINELKVSTELGCQGAYTETIVLQAEPLIYPNPVGNEILNIYFGPEAVESELTLYSLNGARVFAKTLKEDKTEVEFDMSGYPSGIYVLNVRTDNGLKIYKIVKR</sequence>
<feature type="signal peptide" evidence="2">
    <location>
        <begin position="1"/>
        <end position="20"/>
    </location>
</feature>
<dbReference type="SUPFAM" id="SSF110296">
    <property type="entry name" value="Oligoxyloglucan reducing end-specific cellobiohydrolase"/>
    <property type="match status" value="3"/>
</dbReference>
<gene>
    <name evidence="4" type="ORF">SAMN04490243_1622</name>
</gene>
<evidence type="ECO:0000259" key="3">
    <source>
        <dbReference type="Pfam" id="PF18962"/>
    </source>
</evidence>
<feature type="domain" description="Secretion system C-terminal sorting" evidence="3">
    <location>
        <begin position="1355"/>
        <end position="1428"/>
    </location>
</feature>
<evidence type="ECO:0000256" key="2">
    <source>
        <dbReference type="SAM" id="SignalP"/>
    </source>
</evidence>
<organism evidence="4 5">
    <name type="scientific">Robiginitalea myxolifaciens</name>
    <dbReference type="NCBI Taxonomy" id="400055"/>
    <lineage>
        <taxon>Bacteria</taxon>
        <taxon>Pseudomonadati</taxon>
        <taxon>Bacteroidota</taxon>
        <taxon>Flavobacteriia</taxon>
        <taxon>Flavobacteriales</taxon>
        <taxon>Flavobacteriaceae</taxon>
        <taxon>Robiginitalea</taxon>
    </lineage>
</organism>
<dbReference type="Pfam" id="PF02412">
    <property type="entry name" value="TSP_3"/>
    <property type="match status" value="3"/>
</dbReference>
<dbReference type="OrthoDB" id="9757947at2"/>
<dbReference type="Gene3D" id="2.130.10.10">
    <property type="entry name" value="YVTN repeat-like/Quinoprotein amine dehydrogenase"/>
    <property type="match status" value="5"/>
</dbReference>
<dbReference type="RefSeq" id="WP_092981985.1">
    <property type="nucleotide sequence ID" value="NZ_FOYQ01000001.1"/>
</dbReference>
<dbReference type="PROSITE" id="PS51234">
    <property type="entry name" value="TSP3"/>
    <property type="match status" value="1"/>
</dbReference>
<protein>
    <submittedName>
        <fullName evidence="4">Por secretion system C-terminal sorting domain-containing protein</fullName>
    </submittedName>
</protein>
<keyword evidence="1 2" id="KW-0732">Signal</keyword>
<dbReference type="InterPro" id="IPR052025">
    <property type="entry name" value="Xyloglucanase_GH74"/>
</dbReference>
<dbReference type="GO" id="GO:0010411">
    <property type="term" value="P:xyloglucan metabolic process"/>
    <property type="evidence" value="ECO:0007669"/>
    <property type="project" value="TreeGrafter"/>
</dbReference>
<reference evidence="4 5" key="1">
    <citation type="submission" date="2016-10" db="EMBL/GenBank/DDBJ databases">
        <authorList>
            <person name="de Groot N.N."/>
        </authorList>
    </citation>
    <scope>NUCLEOTIDE SEQUENCE [LARGE SCALE GENOMIC DNA]</scope>
    <source>
        <strain evidence="4 5">DSM 21019</strain>
    </source>
</reference>
<feature type="chain" id="PRO_5011573144" evidence="2">
    <location>
        <begin position="21"/>
        <end position="1430"/>
    </location>
</feature>
<dbReference type="GO" id="GO:0007155">
    <property type="term" value="P:cell adhesion"/>
    <property type="evidence" value="ECO:0007669"/>
    <property type="project" value="InterPro"/>
</dbReference>
<dbReference type="PANTHER" id="PTHR43739">
    <property type="entry name" value="XYLOGLUCANASE (EUROFUNG)"/>
    <property type="match status" value="1"/>
</dbReference>
<dbReference type="InterPro" id="IPR026444">
    <property type="entry name" value="Secre_tail"/>
</dbReference>
<keyword evidence="5" id="KW-1185">Reference proteome</keyword>
<proteinExistence type="predicted"/>
<dbReference type="PANTHER" id="PTHR43739:SF5">
    <property type="entry name" value="EXO-ALPHA-SIALIDASE"/>
    <property type="match status" value="1"/>
</dbReference>
<dbReference type="SUPFAM" id="SSF103647">
    <property type="entry name" value="TSP type-3 repeat"/>
    <property type="match status" value="1"/>
</dbReference>
<evidence type="ECO:0000256" key="1">
    <source>
        <dbReference type="ARBA" id="ARBA00022729"/>
    </source>
</evidence>